<dbReference type="PANTHER" id="PTHR28665">
    <property type="entry name" value="BEN DOMAIN-CONTAINING PROTEIN 3"/>
    <property type="match status" value="1"/>
</dbReference>
<dbReference type="Pfam" id="PF10523">
    <property type="entry name" value="BEN"/>
    <property type="match status" value="1"/>
</dbReference>
<name>A0A8B8C5T0_CRAVI</name>
<dbReference type="InterPro" id="IPR018379">
    <property type="entry name" value="BEN_domain"/>
</dbReference>
<dbReference type="GeneID" id="111116373"/>
<dbReference type="PANTHER" id="PTHR28665:SF1">
    <property type="entry name" value="BEN DOMAIN-CONTAINING PROTEIN 3"/>
    <property type="match status" value="1"/>
</dbReference>
<keyword evidence="2" id="KW-1185">Reference proteome</keyword>
<gene>
    <name evidence="3" type="primary">LOC111116373</name>
</gene>
<sequence length="205" mass="24360">MREMLSQRRQQEIMINKLDIVNQRIVASESLVRNGNITTDALMDIARRFLTRRRLSESREEDEPTIDPSGITEEYTISEPELRSRVRDSRNGGKFAVNLTRKLWPELFGEGNLRFNYIWYGGGQLNKQEMDPVRKEVCKKYVCYFFPDFKDEESWIERIVSKINECLRRTDKRKRGSITWSQHAQMMCLISTNDFWLEFISFNAL</sequence>
<dbReference type="GO" id="GO:0000792">
    <property type="term" value="C:heterochromatin"/>
    <property type="evidence" value="ECO:0007669"/>
    <property type="project" value="InterPro"/>
</dbReference>
<accession>A0A8B8C5T0</accession>
<dbReference type="RefSeq" id="XP_022311068.1">
    <property type="nucleotide sequence ID" value="XM_022455360.1"/>
</dbReference>
<dbReference type="AlphaFoldDB" id="A0A8B8C5T0"/>
<dbReference type="InterPro" id="IPR033583">
    <property type="entry name" value="BEND3"/>
</dbReference>
<dbReference type="OrthoDB" id="9927103at2759"/>
<protein>
    <submittedName>
        <fullName evidence="3">BEN domain-containing protein 3-like</fullName>
    </submittedName>
</protein>
<dbReference type="GO" id="GO:0000183">
    <property type="term" value="P:rDNA heterochromatin formation"/>
    <property type="evidence" value="ECO:0007669"/>
    <property type="project" value="InterPro"/>
</dbReference>
<dbReference type="Proteomes" id="UP000694844">
    <property type="component" value="Chromosome 10"/>
</dbReference>
<feature type="domain" description="BEN" evidence="1">
    <location>
        <begin position="68"/>
        <end position="174"/>
    </location>
</feature>
<dbReference type="KEGG" id="cvn:111116373"/>
<dbReference type="GO" id="GO:0000122">
    <property type="term" value="P:negative regulation of transcription by RNA polymerase II"/>
    <property type="evidence" value="ECO:0007669"/>
    <property type="project" value="TreeGrafter"/>
</dbReference>
<evidence type="ECO:0000313" key="2">
    <source>
        <dbReference type="Proteomes" id="UP000694844"/>
    </source>
</evidence>
<reference evidence="3" key="1">
    <citation type="submission" date="2025-08" db="UniProtKB">
        <authorList>
            <consortium name="RefSeq"/>
        </authorList>
    </citation>
    <scope>IDENTIFICATION</scope>
    <source>
        <tissue evidence="3">Whole sample</tissue>
    </source>
</reference>
<evidence type="ECO:0000313" key="3">
    <source>
        <dbReference type="RefSeq" id="XP_022311068.1"/>
    </source>
</evidence>
<dbReference type="GO" id="GO:0000182">
    <property type="term" value="F:rDNA binding"/>
    <property type="evidence" value="ECO:0007669"/>
    <property type="project" value="TreeGrafter"/>
</dbReference>
<proteinExistence type="predicted"/>
<organism evidence="2 3">
    <name type="scientific">Crassostrea virginica</name>
    <name type="common">Eastern oyster</name>
    <dbReference type="NCBI Taxonomy" id="6565"/>
    <lineage>
        <taxon>Eukaryota</taxon>
        <taxon>Metazoa</taxon>
        <taxon>Spiralia</taxon>
        <taxon>Lophotrochozoa</taxon>
        <taxon>Mollusca</taxon>
        <taxon>Bivalvia</taxon>
        <taxon>Autobranchia</taxon>
        <taxon>Pteriomorphia</taxon>
        <taxon>Ostreida</taxon>
        <taxon>Ostreoidea</taxon>
        <taxon>Ostreidae</taxon>
        <taxon>Crassostrea</taxon>
    </lineage>
</organism>
<dbReference type="PROSITE" id="PS51457">
    <property type="entry name" value="BEN"/>
    <property type="match status" value="1"/>
</dbReference>
<evidence type="ECO:0000259" key="1">
    <source>
        <dbReference type="PROSITE" id="PS51457"/>
    </source>
</evidence>